<dbReference type="Proteomes" id="UP000198644">
    <property type="component" value="Unassembled WGS sequence"/>
</dbReference>
<keyword evidence="1" id="KW-0472">Membrane</keyword>
<dbReference type="InterPro" id="IPR007024">
    <property type="entry name" value="BLUF_domain"/>
</dbReference>
<feature type="domain" description="BLUF" evidence="2">
    <location>
        <begin position="3"/>
        <end position="100"/>
    </location>
</feature>
<dbReference type="RefSeq" id="WP_092009696.1">
    <property type="nucleotide sequence ID" value="NZ_FOYW01000001.1"/>
</dbReference>
<name>A0A1I6HE72_9GAMM</name>
<dbReference type="Gene3D" id="3.30.70.100">
    <property type="match status" value="1"/>
</dbReference>
<keyword evidence="1" id="KW-1133">Transmembrane helix</keyword>
<dbReference type="AlphaFoldDB" id="A0A1I6HE72"/>
<dbReference type="InterPro" id="IPR036046">
    <property type="entry name" value="Acylphosphatase-like_dom_sf"/>
</dbReference>
<sequence length="188" mass="21406">MSLIRLAYASEATFKPQPAASGVEPHVARILLASRRNNPKYGIVGGLYYGNHHFFQYLEGEEDQVRELYGRIRRDERHRNITTLLEEPLDEVTFTDWSMKYVPQAEDVTRILKRHDMDQFRPELFDRAMCEEMISVIRESHHHDRLINHHAGVRGESGQVIAPGIRNGLILAAVVLVGALLVGGLLLL</sequence>
<dbReference type="GO" id="GO:0071949">
    <property type="term" value="F:FAD binding"/>
    <property type="evidence" value="ECO:0007669"/>
    <property type="project" value="InterPro"/>
</dbReference>
<evidence type="ECO:0000313" key="3">
    <source>
        <dbReference type="EMBL" id="SFR52783.1"/>
    </source>
</evidence>
<feature type="transmembrane region" description="Helical" evidence="1">
    <location>
        <begin position="169"/>
        <end position="187"/>
    </location>
</feature>
<evidence type="ECO:0000313" key="4">
    <source>
        <dbReference type="Proteomes" id="UP000198644"/>
    </source>
</evidence>
<evidence type="ECO:0000256" key="1">
    <source>
        <dbReference type="SAM" id="Phobius"/>
    </source>
</evidence>
<dbReference type="PROSITE" id="PS50925">
    <property type="entry name" value="BLUF"/>
    <property type="match status" value="1"/>
</dbReference>
<keyword evidence="1" id="KW-0812">Transmembrane</keyword>
<evidence type="ECO:0000259" key="2">
    <source>
        <dbReference type="PROSITE" id="PS50925"/>
    </source>
</evidence>
<keyword evidence="4" id="KW-1185">Reference proteome</keyword>
<organism evidence="3 4">
    <name type="scientific">Marinobacter daqiaonensis</name>
    <dbReference type="NCBI Taxonomy" id="650891"/>
    <lineage>
        <taxon>Bacteria</taxon>
        <taxon>Pseudomonadati</taxon>
        <taxon>Pseudomonadota</taxon>
        <taxon>Gammaproteobacteria</taxon>
        <taxon>Pseudomonadales</taxon>
        <taxon>Marinobacteraceae</taxon>
        <taxon>Marinobacter</taxon>
    </lineage>
</organism>
<gene>
    <name evidence="3" type="ORF">SAMN05216203_1159</name>
</gene>
<protein>
    <submittedName>
        <fullName evidence="3">Sensors of blue-light using FAD</fullName>
    </submittedName>
</protein>
<dbReference type="STRING" id="650891.SAMN05216203_1159"/>
<dbReference type="OrthoDB" id="557705at2"/>
<dbReference type="SMART" id="SM01034">
    <property type="entry name" value="BLUF"/>
    <property type="match status" value="1"/>
</dbReference>
<dbReference type="Pfam" id="PF04940">
    <property type="entry name" value="BLUF"/>
    <property type="match status" value="1"/>
</dbReference>
<proteinExistence type="predicted"/>
<dbReference type="GO" id="GO:0009882">
    <property type="term" value="F:blue light photoreceptor activity"/>
    <property type="evidence" value="ECO:0007669"/>
    <property type="project" value="InterPro"/>
</dbReference>
<dbReference type="SUPFAM" id="SSF54975">
    <property type="entry name" value="Acylphosphatase/BLUF domain-like"/>
    <property type="match status" value="1"/>
</dbReference>
<dbReference type="EMBL" id="FOYW01000001">
    <property type="protein sequence ID" value="SFR52783.1"/>
    <property type="molecule type" value="Genomic_DNA"/>
</dbReference>
<reference evidence="3 4" key="1">
    <citation type="submission" date="2016-10" db="EMBL/GenBank/DDBJ databases">
        <authorList>
            <person name="de Groot N.N."/>
        </authorList>
    </citation>
    <scope>NUCLEOTIDE SEQUENCE [LARGE SCALE GENOMIC DNA]</scope>
    <source>
        <strain evidence="3 4">CGMCC 1.9167</strain>
    </source>
</reference>
<accession>A0A1I6HE72</accession>